<evidence type="ECO:0000313" key="2">
    <source>
        <dbReference type="EMBL" id="MDN4476938.1"/>
    </source>
</evidence>
<reference evidence="2" key="1">
    <citation type="submission" date="2023-06" db="EMBL/GenBank/DDBJ databases">
        <title>Sysu t00192.</title>
        <authorList>
            <person name="Gao L."/>
            <person name="Fang B.-Z."/>
            <person name="Li W.-J."/>
        </authorList>
    </citation>
    <scope>NUCLEOTIDE SEQUENCE</scope>
    <source>
        <strain evidence="2">SYSU T00192</strain>
    </source>
</reference>
<evidence type="ECO:0000313" key="3">
    <source>
        <dbReference type="Proteomes" id="UP001172728"/>
    </source>
</evidence>
<keyword evidence="3" id="KW-1185">Reference proteome</keyword>
<feature type="domain" description="Protein-tyrosine-phosphatase-like N-terminal" evidence="1">
    <location>
        <begin position="22"/>
        <end position="75"/>
    </location>
</feature>
<organism evidence="2 3">
    <name type="scientific">Demequina litoralis</name>
    <dbReference type="NCBI Taxonomy" id="3051660"/>
    <lineage>
        <taxon>Bacteria</taxon>
        <taxon>Bacillati</taxon>
        <taxon>Actinomycetota</taxon>
        <taxon>Actinomycetes</taxon>
        <taxon>Micrococcales</taxon>
        <taxon>Demequinaceae</taxon>
        <taxon>Demequina</taxon>
    </lineage>
</organism>
<dbReference type="NCBIfam" id="NF046112">
    <property type="entry name" value="MSMEG_6209_Nter"/>
    <property type="match status" value="1"/>
</dbReference>
<sequence length="82" mass="9639">MTITPANHFDRESAHEHVDRALDDAVTHLAEHFIEFDRPLIQRMVRESYEKLAATAVVHQHLVTLAEHRAWLRLDDLRTSRM</sequence>
<dbReference type="InterPro" id="IPR048716">
    <property type="entry name" value="Phosphatase-like_N"/>
</dbReference>
<comment type="caution">
    <text evidence="2">The sequence shown here is derived from an EMBL/GenBank/DDBJ whole genome shotgun (WGS) entry which is preliminary data.</text>
</comment>
<evidence type="ECO:0000259" key="1">
    <source>
        <dbReference type="Pfam" id="PF21234"/>
    </source>
</evidence>
<accession>A0ABT8GCS4</accession>
<protein>
    <recommendedName>
        <fullName evidence="1">Protein-tyrosine-phosphatase-like N-terminal domain-containing protein</fullName>
    </recommendedName>
</protein>
<gene>
    <name evidence="2" type="ORF">QQX09_13850</name>
</gene>
<dbReference type="Pfam" id="PF21234">
    <property type="entry name" value="Phosphatase-like_N"/>
    <property type="match status" value="1"/>
</dbReference>
<name>A0ABT8GCS4_9MICO</name>
<dbReference type="RefSeq" id="WP_301135836.1">
    <property type="nucleotide sequence ID" value="NZ_JAUHPW010000013.1"/>
</dbReference>
<proteinExistence type="predicted"/>
<dbReference type="Proteomes" id="UP001172728">
    <property type="component" value="Unassembled WGS sequence"/>
</dbReference>
<dbReference type="Gene3D" id="1.10.8.1060">
    <property type="entry name" value="Corynebacterium glutamicum thioredoxin-dependent arsenate reductase, N-terminal domain"/>
    <property type="match status" value="1"/>
</dbReference>
<dbReference type="EMBL" id="JAUHPW010000013">
    <property type="protein sequence ID" value="MDN4476938.1"/>
    <property type="molecule type" value="Genomic_DNA"/>
</dbReference>